<dbReference type="InterPro" id="IPR002937">
    <property type="entry name" value="Amino_oxidase"/>
</dbReference>
<accession>A0ABY5DUC6</accession>
<gene>
    <name evidence="2" type="ORF">NBH00_03460</name>
</gene>
<evidence type="ECO:0000313" key="2">
    <source>
        <dbReference type="EMBL" id="UTI65276.1"/>
    </source>
</evidence>
<dbReference type="PANTHER" id="PTHR16128">
    <property type="entry name" value="FAD/NAD(P)-BINDING OXIDOREDUCTASE FAMILY PROTEIN"/>
    <property type="match status" value="1"/>
</dbReference>
<dbReference type="PRINTS" id="PR00419">
    <property type="entry name" value="ADXRDTASE"/>
</dbReference>
<reference evidence="2 3" key="1">
    <citation type="submission" date="2022-06" db="EMBL/GenBank/DDBJ databases">
        <title>Paraconexibacter antarcticus.</title>
        <authorList>
            <person name="Kim C.S."/>
        </authorList>
    </citation>
    <scope>NUCLEOTIDE SEQUENCE [LARGE SCALE GENOMIC DNA]</scope>
    <source>
        <strain evidence="2 3">02-257</strain>
    </source>
</reference>
<dbReference type="Pfam" id="PF01593">
    <property type="entry name" value="Amino_oxidase"/>
    <property type="match status" value="1"/>
</dbReference>
<organism evidence="2 3">
    <name type="scientific">Paraconexibacter antarcticus</name>
    <dbReference type="NCBI Taxonomy" id="2949664"/>
    <lineage>
        <taxon>Bacteria</taxon>
        <taxon>Bacillati</taxon>
        <taxon>Actinomycetota</taxon>
        <taxon>Thermoleophilia</taxon>
        <taxon>Solirubrobacterales</taxon>
        <taxon>Paraconexibacteraceae</taxon>
        <taxon>Paraconexibacter</taxon>
    </lineage>
</organism>
<dbReference type="SUPFAM" id="SSF51905">
    <property type="entry name" value="FAD/NAD(P)-binding domain"/>
    <property type="match status" value="1"/>
</dbReference>
<proteinExistence type="predicted"/>
<keyword evidence="3" id="KW-1185">Reference proteome</keyword>
<feature type="domain" description="Amine oxidase" evidence="1">
    <location>
        <begin position="99"/>
        <end position="314"/>
    </location>
</feature>
<dbReference type="InterPro" id="IPR036188">
    <property type="entry name" value="FAD/NAD-bd_sf"/>
</dbReference>
<dbReference type="Proteomes" id="UP001056035">
    <property type="component" value="Chromosome"/>
</dbReference>
<sequence length="315" mass="32161">MPEFETAAIIGAGVAGLACAQDLRAAGVDVVVYEKSRGPGGRTATRREGSLRFDHGAQHLDPGALDGTRAAATVAAWRPRRTGDLRATAPLGDVPVPTMSAAARALADGVTVTARTLVQPLRALADGGALLATADGPLPPADRVVVAVPAPQAAVLLQHISPPLAAAAFAVPYDPCWTAMVAWDRALNLPVDVHDAPGDDLVWAAAQAPRPGREPGERWVLQASAAWSAEHLEDAPESAALALLDRFAGTVAAAVDLPQPALLTAHRWRYAEPSAPLPERCLTAGPLAVAGDWLGGGRVAGAIASGRAAAAALLS</sequence>
<protein>
    <submittedName>
        <fullName evidence="2">FAD-dependent oxidoreductase</fullName>
    </submittedName>
</protein>
<dbReference type="EMBL" id="CP098502">
    <property type="protein sequence ID" value="UTI65276.1"/>
    <property type="molecule type" value="Genomic_DNA"/>
</dbReference>
<dbReference type="Gene3D" id="3.90.660.10">
    <property type="match status" value="1"/>
</dbReference>
<dbReference type="RefSeq" id="WP_254571962.1">
    <property type="nucleotide sequence ID" value="NZ_CP098502.1"/>
</dbReference>
<dbReference type="Pfam" id="PF13450">
    <property type="entry name" value="NAD_binding_8"/>
    <property type="match status" value="1"/>
</dbReference>
<name>A0ABY5DUC6_9ACTN</name>
<evidence type="ECO:0000313" key="3">
    <source>
        <dbReference type="Proteomes" id="UP001056035"/>
    </source>
</evidence>
<dbReference type="PANTHER" id="PTHR16128:SF5">
    <property type="entry name" value="FAD_NAD(P)-BINDING OXIDOREDUCTASE FAMILY PROTEIN"/>
    <property type="match status" value="1"/>
</dbReference>
<dbReference type="Gene3D" id="3.50.50.60">
    <property type="entry name" value="FAD/NAD(P)-binding domain"/>
    <property type="match status" value="1"/>
</dbReference>
<evidence type="ECO:0000259" key="1">
    <source>
        <dbReference type="Pfam" id="PF01593"/>
    </source>
</evidence>